<evidence type="ECO:0000313" key="2">
    <source>
        <dbReference type="Proteomes" id="UP000011864"/>
    </source>
</evidence>
<dbReference type="EMBL" id="CP003837">
    <property type="protein sequence ID" value="AGH43132.1"/>
    <property type="molecule type" value="Genomic_DNA"/>
</dbReference>
<dbReference type="HOGENOM" id="CLU_3331167_0_0_6"/>
<sequence length="38" mass="4364">MVRERKPSTYDHNVSIDIQLLGMVLTRAKGKNLTDYLS</sequence>
<protein>
    <submittedName>
        <fullName evidence="1">Uncharacterized protein</fullName>
    </submittedName>
</protein>
<dbReference type="STRING" id="1129794.C427_1023"/>
<dbReference type="PATRIC" id="fig|1129794.4.peg.1010"/>
<name>K7AUG4_9ALTE</name>
<evidence type="ECO:0000313" key="1">
    <source>
        <dbReference type="EMBL" id="AGH43132.1"/>
    </source>
</evidence>
<proteinExistence type="predicted"/>
<accession>K7AUG4</accession>
<reference evidence="1 2" key="1">
    <citation type="journal article" date="2013" name="Genome Announc.">
        <title>Complete Genome Sequence of Glaciecola psychrophila Strain 170T.</title>
        <authorList>
            <person name="Yin J."/>
            <person name="Chen J."/>
            <person name="Liu G."/>
            <person name="Yu Y."/>
            <person name="Song L."/>
            <person name="Wang X."/>
            <person name="Qu X."/>
        </authorList>
    </citation>
    <scope>NUCLEOTIDE SEQUENCE [LARGE SCALE GENOMIC DNA]</scope>
    <source>
        <strain evidence="1 2">170</strain>
    </source>
</reference>
<dbReference type="Proteomes" id="UP000011864">
    <property type="component" value="Chromosome"/>
</dbReference>
<dbReference type="KEGG" id="gps:C427_1023"/>
<organism evidence="1 2">
    <name type="scientific">Paraglaciecola psychrophila 170</name>
    <dbReference type="NCBI Taxonomy" id="1129794"/>
    <lineage>
        <taxon>Bacteria</taxon>
        <taxon>Pseudomonadati</taxon>
        <taxon>Pseudomonadota</taxon>
        <taxon>Gammaproteobacteria</taxon>
        <taxon>Alteromonadales</taxon>
        <taxon>Alteromonadaceae</taxon>
        <taxon>Paraglaciecola</taxon>
    </lineage>
</organism>
<keyword evidence="2" id="KW-1185">Reference proteome</keyword>
<gene>
    <name evidence="1" type="ORF">C427_1023</name>
</gene>
<dbReference type="AlphaFoldDB" id="K7AUG4"/>